<dbReference type="SUPFAM" id="SSF53850">
    <property type="entry name" value="Periplasmic binding protein-like II"/>
    <property type="match status" value="1"/>
</dbReference>
<dbReference type="NCBIfam" id="TIGR01256">
    <property type="entry name" value="modA"/>
    <property type="match status" value="1"/>
</dbReference>
<dbReference type="GO" id="GO:0030973">
    <property type="term" value="F:molybdate ion binding"/>
    <property type="evidence" value="ECO:0007669"/>
    <property type="project" value="TreeGrafter"/>
</dbReference>
<feature type="binding site" evidence="4">
    <location>
        <position position="154"/>
    </location>
    <ligand>
        <name>molybdate</name>
        <dbReference type="ChEBI" id="CHEBI:36264"/>
    </ligand>
</feature>
<organism evidence="6 7">
    <name type="scientific">Eiseniibacteriota bacterium</name>
    <dbReference type="NCBI Taxonomy" id="2212470"/>
    <lineage>
        <taxon>Bacteria</taxon>
        <taxon>Candidatus Eiseniibacteriota</taxon>
    </lineage>
</organism>
<dbReference type="EMBL" id="VBPB01000156">
    <property type="protein sequence ID" value="TMQ71580.1"/>
    <property type="molecule type" value="Genomic_DNA"/>
</dbReference>
<gene>
    <name evidence="6" type="primary">modA</name>
    <name evidence="6" type="ORF">E6K81_09760</name>
</gene>
<feature type="binding site" evidence="4">
    <location>
        <position position="190"/>
    </location>
    <ligand>
        <name>molybdate</name>
        <dbReference type="ChEBI" id="CHEBI:36264"/>
    </ligand>
</feature>
<dbReference type="Proteomes" id="UP000319771">
    <property type="component" value="Unassembled WGS sequence"/>
</dbReference>
<feature type="binding site" evidence="4">
    <location>
        <position position="208"/>
    </location>
    <ligand>
        <name>molybdate</name>
        <dbReference type="ChEBI" id="CHEBI:36264"/>
    </ligand>
</feature>
<dbReference type="InterPro" id="IPR005950">
    <property type="entry name" value="ModA"/>
</dbReference>
<reference evidence="6 7" key="1">
    <citation type="journal article" date="2019" name="Nat. Microbiol.">
        <title>Mediterranean grassland soil C-N compound turnover is dependent on rainfall and depth, and is mediated by genomically divergent microorganisms.</title>
        <authorList>
            <person name="Diamond S."/>
            <person name="Andeer P.F."/>
            <person name="Li Z."/>
            <person name="Crits-Christoph A."/>
            <person name="Burstein D."/>
            <person name="Anantharaman K."/>
            <person name="Lane K.R."/>
            <person name="Thomas B.C."/>
            <person name="Pan C."/>
            <person name="Northen T.R."/>
            <person name="Banfield J.F."/>
        </authorList>
    </citation>
    <scope>NUCLEOTIDE SEQUENCE [LARGE SCALE GENOMIC DNA]</scope>
    <source>
        <strain evidence="6">WS_11</strain>
    </source>
</reference>
<sequence length="278" mass="29224">MLRRAPRARRIAPALALALALAGLAVAIGPAVAATPPATLTVFAAASLAEPFTELARMLERQRPGLVVRLNLAGSQQLAAQIEQGARADLFASADARWMAYLATRDLLDGAPRVFARNRLVIIVPRTNPARIGRLQDLARRGVKVVLGAPAVPAGAYSREVLRRLASLPGFPLDFAGRVLRNVVSEEENVKSVVAKVQLGEADAGIVYRSDVNAAAERDLRTLALPDPADVVAEYPIARLRGAPDAAAAQAFLALLASPEGGAVLARHHLAPVAPAKP</sequence>
<evidence type="ECO:0000256" key="5">
    <source>
        <dbReference type="SAM" id="SignalP"/>
    </source>
</evidence>
<name>A0A538U6R3_UNCEI</name>
<comment type="similarity">
    <text evidence="1">Belongs to the bacterial solute-binding protein ModA family.</text>
</comment>
<keyword evidence="4" id="KW-0500">Molybdenum</keyword>
<evidence type="ECO:0000256" key="1">
    <source>
        <dbReference type="ARBA" id="ARBA00009175"/>
    </source>
</evidence>
<feature type="signal peptide" evidence="5">
    <location>
        <begin position="1"/>
        <end position="33"/>
    </location>
</feature>
<dbReference type="GO" id="GO:0046872">
    <property type="term" value="F:metal ion binding"/>
    <property type="evidence" value="ECO:0007669"/>
    <property type="project" value="UniProtKB-KW"/>
</dbReference>
<dbReference type="PANTHER" id="PTHR30632">
    <property type="entry name" value="MOLYBDATE-BINDING PERIPLASMIC PROTEIN"/>
    <property type="match status" value="1"/>
</dbReference>
<keyword evidence="2 4" id="KW-0479">Metal-binding</keyword>
<dbReference type="PANTHER" id="PTHR30632:SF0">
    <property type="entry name" value="SULFATE-BINDING PROTEIN"/>
    <property type="match status" value="1"/>
</dbReference>
<proteinExistence type="inferred from homology"/>
<comment type="caution">
    <text evidence="6">The sequence shown here is derived from an EMBL/GenBank/DDBJ whole genome shotgun (WGS) entry which is preliminary data.</text>
</comment>
<dbReference type="AlphaFoldDB" id="A0A538U6R3"/>
<dbReference type="CDD" id="cd13538">
    <property type="entry name" value="PBP2_ModA_like_1"/>
    <property type="match status" value="1"/>
</dbReference>
<evidence type="ECO:0000256" key="4">
    <source>
        <dbReference type="PIRSR" id="PIRSR004846-1"/>
    </source>
</evidence>
<keyword evidence="3 5" id="KW-0732">Signal</keyword>
<dbReference type="PIRSF" id="PIRSF004846">
    <property type="entry name" value="ModA"/>
    <property type="match status" value="1"/>
</dbReference>
<accession>A0A538U6R3</accession>
<feature type="binding site" evidence="4">
    <location>
        <position position="75"/>
    </location>
    <ligand>
        <name>molybdate</name>
        <dbReference type="ChEBI" id="CHEBI:36264"/>
    </ligand>
</feature>
<evidence type="ECO:0000256" key="2">
    <source>
        <dbReference type="ARBA" id="ARBA00022723"/>
    </source>
</evidence>
<evidence type="ECO:0000313" key="6">
    <source>
        <dbReference type="EMBL" id="TMQ71580.1"/>
    </source>
</evidence>
<dbReference type="GO" id="GO:0015689">
    <property type="term" value="P:molybdate ion transport"/>
    <property type="evidence" value="ECO:0007669"/>
    <property type="project" value="InterPro"/>
</dbReference>
<feature type="binding site" evidence="4">
    <location>
        <position position="47"/>
    </location>
    <ligand>
        <name>molybdate</name>
        <dbReference type="ChEBI" id="CHEBI:36264"/>
    </ligand>
</feature>
<dbReference type="Pfam" id="PF13531">
    <property type="entry name" value="SBP_bac_11"/>
    <property type="match status" value="1"/>
</dbReference>
<evidence type="ECO:0000256" key="3">
    <source>
        <dbReference type="ARBA" id="ARBA00022729"/>
    </source>
</evidence>
<protein>
    <submittedName>
        <fullName evidence="6">Molybdate ABC transporter substrate-binding protein</fullName>
    </submittedName>
</protein>
<dbReference type="Gene3D" id="3.40.190.10">
    <property type="entry name" value="Periplasmic binding protein-like II"/>
    <property type="match status" value="2"/>
</dbReference>
<dbReference type="InterPro" id="IPR050682">
    <property type="entry name" value="ModA/WtpA"/>
</dbReference>
<feature type="chain" id="PRO_5022192863" evidence="5">
    <location>
        <begin position="34"/>
        <end position="278"/>
    </location>
</feature>
<evidence type="ECO:0000313" key="7">
    <source>
        <dbReference type="Proteomes" id="UP000319771"/>
    </source>
</evidence>